<proteinExistence type="predicted"/>
<evidence type="ECO:0000313" key="3">
    <source>
        <dbReference type="Proteomes" id="UP000179807"/>
    </source>
</evidence>
<sequence length="532" mass="62241">MIWLNNSTFLKLNNPNDLSDVSVQENVLDVEETDPETFINECASIFSSLDKKEISCQQACIQYARLFLGFSSDDFEFENYRFCAFCFYALAISFLKSNDDNINKDVRRDLLEAARLCLRPPNSIFADLIYKLAIKDENDFATKYLNHGGSKIVLSELIKIHVASNVIWWLESLIRLSDDLFTTDFDREFINYLTDDIINCDDPFLSMAITFFFHFNQVKPQNVMEYVQEFIHNETPQAMLLNGIFHFPFFLNDQNPQDPPDDSVKYSFVREVFNSTGMPTFAVHFLHIVFCESNSNYVETEFQISVNRFIETLSTRPNLTKLIPKYLSAGNSRRDYVAHELQRISPAIFEYLPEETQNDINSLPDYEIRKQNDFRRNITLFKDIISKQKGCDDQDYTPISHFLNKNFFMCDENIKKDLVEMVTQTNTVVDSNEQYDDFINDMSDNDYNDNDDDDDNNHHPNNNFNNSDDENVKQFTILEMMNDLDESVVVSMIESYLDVEGHEKQKLDLEQHLFDYIANNGDLPMYQFESMK</sequence>
<evidence type="ECO:0000256" key="1">
    <source>
        <dbReference type="SAM" id="MobiDB-lite"/>
    </source>
</evidence>
<accession>A0A1J4KEQ2</accession>
<feature type="region of interest" description="Disordered" evidence="1">
    <location>
        <begin position="433"/>
        <end position="470"/>
    </location>
</feature>
<organism evidence="2 3">
    <name type="scientific">Tritrichomonas foetus</name>
    <dbReference type="NCBI Taxonomy" id="1144522"/>
    <lineage>
        <taxon>Eukaryota</taxon>
        <taxon>Metamonada</taxon>
        <taxon>Parabasalia</taxon>
        <taxon>Tritrichomonadida</taxon>
        <taxon>Tritrichomonadidae</taxon>
        <taxon>Tritrichomonas</taxon>
    </lineage>
</organism>
<dbReference type="RefSeq" id="XP_068363057.1">
    <property type="nucleotide sequence ID" value="XM_068491927.1"/>
</dbReference>
<keyword evidence="3" id="KW-1185">Reference proteome</keyword>
<dbReference type="Proteomes" id="UP000179807">
    <property type="component" value="Unassembled WGS sequence"/>
</dbReference>
<dbReference type="VEuPathDB" id="TrichDB:TRFO_04480"/>
<protein>
    <submittedName>
        <fullName evidence="2">Uncharacterized protein</fullName>
    </submittedName>
</protein>
<comment type="caution">
    <text evidence="2">The sequence shown here is derived from an EMBL/GenBank/DDBJ whole genome shotgun (WGS) entry which is preliminary data.</text>
</comment>
<dbReference type="EMBL" id="MLAK01000627">
    <property type="protein sequence ID" value="OHT09921.1"/>
    <property type="molecule type" value="Genomic_DNA"/>
</dbReference>
<feature type="compositionally biased region" description="Acidic residues" evidence="1">
    <location>
        <begin position="433"/>
        <end position="455"/>
    </location>
</feature>
<dbReference type="AlphaFoldDB" id="A0A1J4KEQ2"/>
<reference evidence="2" key="1">
    <citation type="submission" date="2016-10" db="EMBL/GenBank/DDBJ databases">
        <authorList>
            <person name="Benchimol M."/>
            <person name="Almeida L.G."/>
            <person name="Vasconcelos A.T."/>
            <person name="Perreira-Neves A."/>
            <person name="Rosa I.A."/>
            <person name="Tasca T."/>
            <person name="Bogo M.R."/>
            <person name="de Souza W."/>
        </authorList>
    </citation>
    <scope>NUCLEOTIDE SEQUENCE [LARGE SCALE GENOMIC DNA]</scope>
    <source>
        <strain evidence="2">K</strain>
    </source>
</reference>
<gene>
    <name evidence="2" type="ORF">TRFO_04480</name>
</gene>
<name>A0A1J4KEQ2_9EUKA</name>
<dbReference type="GeneID" id="94826631"/>
<evidence type="ECO:0000313" key="2">
    <source>
        <dbReference type="EMBL" id="OHT09921.1"/>
    </source>
</evidence>